<dbReference type="Pfam" id="PF00061">
    <property type="entry name" value="Lipocalin"/>
    <property type="match status" value="1"/>
</dbReference>
<proteinExistence type="inferred from homology"/>
<keyword evidence="3" id="KW-1185">Reference proteome</keyword>
<dbReference type="InterPro" id="IPR000566">
    <property type="entry name" value="Lipocln_cytosolic_FA-bd_dom"/>
</dbReference>
<dbReference type="RefSeq" id="XP_032836712.1">
    <property type="nucleotide sequence ID" value="XM_032980821.1"/>
</dbReference>
<feature type="domain" description="Lipocalin/cytosolic fatty-acid binding" evidence="2">
    <location>
        <begin position="8"/>
        <end position="135"/>
    </location>
</feature>
<dbReference type="InterPro" id="IPR031259">
    <property type="entry name" value="ILBP"/>
</dbReference>
<comment type="similarity">
    <text evidence="1">Belongs to the calycin superfamily. Fatty-acid binding protein (FABP) family.</text>
</comment>
<gene>
    <name evidence="4" type="primary">LOC116958282</name>
</gene>
<dbReference type="AlphaFoldDB" id="A0AAJ7UI49"/>
<protein>
    <submittedName>
        <fullName evidence="4">Retinol-binding protein 2-like isoform X1</fullName>
    </submittedName>
</protein>
<accession>A0AAJ7UI49</accession>
<dbReference type="PRINTS" id="PR00178">
    <property type="entry name" value="FATTYACIDBP"/>
</dbReference>
<organism evidence="3 4">
    <name type="scientific">Petromyzon marinus</name>
    <name type="common">Sea lamprey</name>
    <dbReference type="NCBI Taxonomy" id="7757"/>
    <lineage>
        <taxon>Eukaryota</taxon>
        <taxon>Metazoa</taxon>
        <taxon>Chordata</taxon>
        <taxon>Craniata</taxon>
        <taxon>Vertebrata</taxon>
        <taxon>Cyclostomata</taxon>
        <taxon>Hyperoartia</taxon>
        <taxon>Petromyzontiformes</taxon>
        <taxon>Petromyzontidae</taxon>
        <taxon>Petromyzon</taxon>
    </lineage>
</organism>
<dbReference type="Gene3D" id="2.40.128.20">
    <property type="match status" value="1"/>
</dbReference>
<dbReference type="InterPro" id="IPR000463">
    <property type="entry name" value="Fatty_acid-bd"/>
</dbReference>
<sequence length="136" mass="15638">MASPVDFSGTWEMVANDKWDDYMKVLDIDFATRKLAGLLKIRKEVKQDGDSFTFKTMSSLRNYDLSFTVGVEFTEHTKGLDNRTVQTTVRWEGERLVCEQKGEKPGRGWSHWIQDGQLHLELTCDGVVCKQVFKKA</sequence>
<dbReference type="InterPro" id="IPR012674">
    <property type="entry name" value="Calycin"/>
</dbReference>
<dbReference type="FunFam" id="2.40.128.20:FF:000001">
    <property type="entry name" value="Fatty acid-binding protein, adipocyte"/>
    <property type="match status" value="1"/>
</dbReference>
<dbReference type="Proteomes" id="UP001318040">
    <property type="component" value="Chromosome 75"/>
</dbReference>
<dbReference type="SUPFAM" id="SSF50814">
    <property type="entry name" value="Lipocalins"/>
    <property type="match status" value="1"/>
</dbReference>
<evidence type="ECO:0000256" key="1">
    <source>
        <dbReference type="ARBA" id="ARBA00008390"/>
    </source>
</evidence>
<evidence type="ECO:0000313" key="3">
    <source>
        <dbReference type="Proteomes" id="UP001318040"/>
    </source>
</evidence>
<dbReference type="GO" id="GO:0008289">
    <property type="term" value="F:lipid binding"/>
    <property type="evidence" value="ECO:0007669"/>
    <property type="project" value="InterPro"/>
</dbReference>
<dbReference type="PANTHER" id="PTHR11955">
    <property type="entry name" value="FATTY ACID BINDING PROTEIN"/>
    <property type="match status" value="1"/>
</dbReference>
<evidence type="ECO:0000259" key="2">
    <source>
        <dbReference type="Pfam" id="PF00061"/>
    </source>
</evidence>
<reference evidence="4" key="1">
    <citation type="submission" date="2025-08" db="UniProtKB">
        <authorList>
            <consortium name="RefSeq"/>
        </authorList>
    </citation>
    <scope>IDENTIFICATION</scope>
    <source>
        <tissue evidence="4">Sperm</tissue>
    </source>
</reference>
<evidence type="ECO:0000313" key="4">
    <source>
        <dbReference type="RefSeq" id="XP_032836712.1"/>
    </source>
</evidence>
<dbReference type="KEGG" id="pmrn:116958282"/>
<name>A0AAJ7UI49_PETMA</name>